<name>A0A0H3BKX6_TREPS</name>
<protein>
    <recommendedName>
        <fullName evidence="1">CpXC domain-containing protein</fullName>
    </recommendedName>
</protein>
<dbReference type="AlphaFoldDB" id="A0A0H3BKX6"/>
<dbReference type="Pfam" id="PF14353">
    <property type="entry name" value="CpXC"/>
    <property type="match status" value="1"/>
</dbReference>
<dbReference type="GeneID" id="93876366"/>
<sequence length="218" mass="24978">MMQLRCACERVFDIEHETVISLDEHPEFVARIQQGDFLSYQCPACGARIRAEIKTEFVWHAKNVHLLLVPERERLRCLAFCAGMHMSDGDSADFCEPFVLREHQTPVIGYAELADRVAILAWDLNPEIVEAVKFFVLEGAPHLGDKRVSCFFERCVGDTGSRVMELHVYGIREQQTAIMPVPMNVYERVERERGKQAELFEALYVGAYLSYKNVFTDA</sequence>
<dbReference type="Proteomes" id="UP000001202">
    <property type="component" value="Chromosome"/>
</dbReference>
<dbReference type="KEGG" id="tpp:TPASS_0599"/>
<gene>
    <name evidence="2" type="ordered locus">TPASS_0599</name>
</gene>
<evidence type="ECO:0000259" key="1">
    <source>
        <dbReference type="Pfam" id="PF14353"/>
    </source>
</evidence>
<evidence type="ECO:0000313" key="3">
    <source>
        <dbReference type="Proteomes" id="UP000001202"/>
    </source>
</evidence>
<feature type="domain" description="CpXC" evidence="1">
    <location>
        <begin position="5"/>
        <end position="133"/>
    </location>
</feature>
<accession>A0A0H3BKX6</accession>
<dbReference type="EMBL" id="CP000805">
    <property type="protein sequence ID" value="ACD71018.1"/>
    <property type="molecule type" value="Genomic_DNA"/>
</dbReference>
<proteinExistence type="predicted"/>
<evidence type="ECO:0000313" key="2">
    <source>
        <dbReference type="EMBL" id="ACD71018.1"/>
    </source>
</evidence>
<organism evidence="2 3">
    <name type="scientific">Treponema pallidum subsp. pallidum (strain SS14)</name>
    <dbReference type="NCBI Taxonomy" id="455434"/>
    <lineage>
        <taxon>Bacteria</taxon>
        <taxon>Pseudomonadati</taxon>
        <taxon>Spirochaetota</taxon>
        <taxon>Spirochaetia</taxon>
        <taxon>Spirochaetales</taxon>
        <taxon>Treponemataceae</taxon>
        <taxon>Treponema</taxon>
    </lineage>
</organism>
<dbReference type="RefSeq" id="WP_010882045.1">
    <property type="nucleotide sequence ID" value="NC_010741.1"/>
</dbReference>
<dbReference type="PATRIC" id="fig|455434.6.peg.594"/>
<dbReference type="InterPro" id="IPR025682">
    <property type="entry name" value="CpXC_dom"/>
</dbReference>
<reference evidence="2 3" key="1">
    <citation type="journal article" date="2008" name="BMC Microbiol.">
        <title>Complete genome sequence of Treponema pallidum ssp. pallidum strain SS14 determined with oligonucleotide arrays.</title>
        <authorList>
            <person name="Matejkova P."/>
            <person name="Strouhal M."/>
            <person name="Smajs D."/>
            <person name="Norris S.J."/>
            <person name="Palzkill T."/>
            <person name="Petrosino J.F."/>
            <person name="Sodergren E."/>
            <person name="Norton J.E."/>
            <person name="Singh J."/>
            <person name="Richmond T.A."/>
            <person name="Molla M.N."/>
            <person name="Albert T.J."/>
            <person name="Weinstock G.M."/>
        </authorList>
    </citation>
    <scope>NUCLEOTIDE SEQUENCE [LARGE SCALE GENOMIC DNA]</scope>
    <source>
        <strain evidence="2 3">SS14</strain>
    </source>
</reference>